<dbReference type="EMBL" id="AQHY01000022">
    <property type="protein sequence ID" value="EOA54943.1"/>
    <property type="molecule type" value="Genomic_DNA"/>
</dbReference>
<dbReference type="OrthoDB" id="1096803at2"/>
<dbReference type="SUPFAM" id="SSF47729">
    <property type="entry name" value="IHF-like DNA-binding proteins"/>
    <property type="match status" value="1"/>
</dbReference>
<dbReference type="HOGENOM" id="CLU_112331_5_1_10"/>
<keyword evidence="1" id="KW-0238">DNA-binding</keyword>
<evidence type="ECO:0000313" key="5">
    <source>
        <dbReference type="Proteomes" id="UP000017831"/>
    </source>
</evidence>
<dbReference type="STRING" id="1121098.HMPREF1534_01756"/>
<dbReference type="Gene3D" id="4.10.520.10">
    <property type="entry name" value="IHF-like DNA-binding proteins"/>
    <property type="match status" value="1"/>
</dbReference>
<evidence type="ECO:0000259" key="3">
    <source>
        <dbReference type="Pfam" id="PF18291"/>
    </source>
</evidence>
<dbReference type="PATRIC" id="fig|1121098.3.peg.1780"/>
<accession>U6RIE7</accession>
<dbReference type="InterPro" id="IPR041607">
    <property type="entry name" value="HU-HIG"/>
</dbReference>
<gene>
    <name evidence="4" type="ORF">HMPREF1534_01756</name>
</gene>
<organism evidence="4 5">
    <name type="scientific">Phocaeicola massiliensis B84634 = Timone 84634 = DSM 17679 = JCM 13223</name>
    <dbReference type="NCBI Taxonomy" id="1121098"/>
    <lineage>
        <taxon>Bacteria</taxon>
        <taxon>Pseudomonadati</taxon>
        <taxon>Bacteroidota</taxon>
        <taxon>Bacteroidia</taxon>
        <taxon>Bacteroidales</taxon>
        <taxon>Bacteroidaceae</taxon>
        <taxon>Phocaeicola</taxon>
    </lineage>
</organism>
<dbReference type="Pfam" id="PF18291">
    <property type="entry name" value="HU-HIG"/>
    <property type="match status" value="1"/>
</dbReference>
<feature type="region of interest" description="Disordered" evidence="2">
    <location>
        <begin position="130"/>
        <end position="149"/>
    </location>
</feature>
<feature type="compositionally biased region" description="Basic and acidic residues" evidence="2">
    <location>
        <begin position="132"/>
        <end position="141"/>
    </location>
</feature>
<comment type="caution">
    <text evidence="4">The sequence shown here is derived from an EMBL/GenBank/DDBJ whole genome shotgun (WGS) entry which is preliminary data.</text>
</comment>
<name>U6RIE7_9BACT</name>
<protein>
    <recommendedName>
        <fullName evidence="3">HU domain-containing protein</fullName>
    </recommendedName>
</protein>
<sequence>MSKSVSYSVVPRKNPQEPEAGVRFYAQAQASGDVTVREMSERIQRTCTVTRADVAAVLTALEDVIVEALSAGEIVRLADLGTFQIGVSGKGADSEDKYDVSMINKARINFRPGLALSGMLTALSFSKVNKLPKKEEKKPEEEVSGVNEG</sequence>
<proteinExistence type="predicted"/>
<dbReference type="GeneID" id="60062273"/>
<reference evidence="4 5" key="1">
    <citation type="submission" date="2013-04" db="EMBL/GenBank/DDBJ databases">
        <title>The Genome Sequence of Bacteroides massiliensis DSM 17679.</title>
        <authorList>
            <consortium name="The Broad Institute Genomics Platform"/>
            <person name="Earl A."/>
            <person name="Ward D."/>
            <person name="Feldgarden M."/>
            <person name="Gevers D."/>
            <person name="Martens E."/>
            <person name="Fenner L."/>
            <person name="Roux V."/>
            <person name="Mallet M.N."/>
            <person name="Raoult D."/>
            <person name="Walker B."/>
            <person name="Young S."/>
            <person name="Zeng Q."/>
            <person name="Gargeya S."/>
            <person name="Fitzgerald M."/>
            <person name="Haas B."/>
            <person name="Abouelleil A."/>
            <person name="Allen A.W."/>
            <person name="Alvarado L."/>
            <person name="Arachchi H.M."/>
            <person name="Berlin A.M."/>
            <person name="Chapman S.B."/>
            <person name="Gainer-Dewar J."/>
            <person name="Goldberg J."/>
            <person name="Griggs A."/>
            <person name="Gujja S."/>
            <person name="Hansen M."/>
            <person name="Howarth C."/>
            <person name="Imamovic A."/>
            <person name="Ireland A."/>
            <person name="Larimer J."/>
            <person name="McCowan C."/>
            <person name="Murphy C."/>
            <person name="Pearson M."/>
            <person name="Poon T.W."/>
            <person name="Priest M."/>
            <person name="Roberts A."/>
            <person name="Saif S."/>
            <person name="Shea T."/>
            <person name="Sisk P."/>
            <person name="Sykes S."/>
            <person name="Wortman J."/>
            <person name="Nusbaum C."/>
            <person name="Birren B."/>
        </authorList>
    </citation>
    <scope>NUCLEOTIDE SEQUENCE [LARGE SCALE GENOMIC DNA]</scope>
    <source>
        <strain evidence="5">B84634 / Timone 84634 / DSM 17679 / JCM 13223</strain>
    </source>
</reference>
<dbReference type="InterPro" id="IPR005902">
    <property type="entry name" value="HU_DNA-bd_put"/>
</dbReference>
<dbReference type="RefSeq" id="WP_005939718.1">
    <property type="nucleotide sequence ID" value="NZ_KB890353.1"/>
</dbReference>
<dbReference type="Proteomes" id="UP000017831">
    <property type="component" value="Unassembled WGS sequence"/>
</dbReference>
<dbReference type="NCBIfam" id="TIGR01201">
    <property type="entry name" value="HU_rel"/>
    <property type="match status" value="1"/>
</dbReference>
<evidence type="ECO:0000313" key="4">
    <source>
        <dbReference type="EMBL" id="EOA54943.1"/>
    </source>
</evidence>
<evidence type="ECO:0000256" key="1">
    <source>
        <dbReference type="ARBA" id="ARBA00023125"/>
    </source>
</evidence>
<feature type="domain" description="HU" evidence="3">
    <location>
        <begin position="4"/>
        <end position="127"/>
    </location>
</feature>
<dbReference type="AlphaFoldDB" id="U6RIE7"/>
<dbReference type="InterPro" id="IPR010992">
    <property type="entry name" value="IHF-like_DNA-bd_dom_sf"/>
</dbReference>
<evidence type="ECO:0000256" key="2">
    <source>
        <dbReference type="SAM" id="MobiDB-lite"/>
    </source>
</evidence>
<keyword evidence="5" id="KW-1185">Reference proteome</keyword>
<dbReference type="eggNOG" id="COG0776">
    <property type="taxonomic scope" value="Bacteria"/>
</dbReference>
<dbReference type="GO" id="GO:0003677">
    <property type="term" value="F:DNA binding"/>
    <property type="evidence" value="ECO:0007669"/>
    <property type="project" value="UniProtKB-KW"/>
</dbReference>